<evidence type="ECO:0000313" key="2">
    <source>
        <dbReference type="Proteomes" id="UP001178507"/>
    </source>
</evidence>
<proteinExistence type="predicted"/>
<comment type="caution">
    <text evidence="1">The sequence shown here is derived from an EMBL/GenBank/DDBJ whole genome shotgun (WGS) entry which is preliminary data.</text>
</comment>
<feature type="non-terminal residue" evidence="1">
    <location>
        <position position="1"/>
    </location>
</feature>
<evidence type="ECO:0000313" key="1">
    <source>
        <dbReference type="EMBL" id="CAJ1371782.1"/>
    </source>
</evidence>
<reference evidence="1" key="1">
    <citation type="submission" date="2023-08" db="EMBL/GenBank/DDBJ databases">
        <authorList>
            <person name="Chen Y."/>
            <person name="Shah S."/>
            <person name="Dougan E. K."/>
            <person name="Thang M."/>
            <person name="Chan C."/>
        </authorList>
    </citation>
    <scope>NUCLEOTIDE SEQUENCE</scope>
</reference>
<dbReference type="Proteomes" id="UP001178507">
    <property type="component" value="Unassembled WGS sequence"/>
</dbReference>
<organism evidence="1 2">
    <name type="scientific">Effrenium voratum</name>
    <dbReference type="NCBI Taxonomy" id="2562239"/>
    <lineage>
        <taxon>Eukaryota</taxon>
        <taxon>Sar</taxon>
        <taxon>Alveolata</taxon>
        <taxon>Dinophyceae</taxon>
        <taxon>Suessiales</taxon>
        <taxon>Symbiodiniaceae</taxon>
        <taxon>Effrenium</taxon>
    </lineage>
</organism>
<keyword evidence="2" id="KW-1185">Reference proteome</keyword>
<sequence length="72" mass="8106">MAERISNEPWVTKLVAAWKEVVPEGTKQERLYCKQDELLKGISDSMVLNSETEDGIKLKEDLCKQNANLVAA</sequence>
<dbReference type="AlphaFoldDB" id="A0AA36HNK3"/>
<gene>
    <name evidence="1" type="ORF">EVOR1521_LOCUS2022</name>
</gene>
<protein>
    <submittedName>
        <fullName evidence="1">Uncharacterized protein</fullName>
    </submittedName>
</protein>
<accession>A0AA36HNK3</accession>
<dbReference type="EMBL" id="CAUJNA010000097">
    <property type="protein sequence ID" value="CAJ1371782.1"/>
    <property type="molecule type" value="Genomic_DNA"/>
</dbReference>
<name>A0AA36HNK3_9DINO</name>